<sequence length="329" mass="34116">MPRTFQETALHRMIHAQAEAVDRLAEADLSAAAERLAGAGRVLLLGTGTSQHAAELGAMMLTHAGLDARWSTAAQFARWGAPLRTDDAVVVITHTAETAFALRCREQALAAGARTVTITGVGTEWPEAIRTVAKEQSETYTVSYTAALTVLAGLAHRLGAENYGPEQLHRAAGAIREVCQDPGLDEVALPARALAVIGAGPWGVTAREGALKVREAARILAEGFEAELYLHGSAVPFGAADGLLLLEPDADPDGLVAALGEAAEEEGVTVGTLTATGAAAGLPPALAQLPLTVRLQLLAGHWAALRHQNPDVAIVGAWAKTGLWSLGAP</sequence>
<dbReference type="PANTHER" id="PTHR10937:SF0">
    <property type="entry name" value="GLUTAMINE--FRUCTOSE-6-PHOSPHATE TRANSAMINASE (ISOMERIZING)"/>
    <property type="match status" value="1"/>
</dbReference>
<dbReference type="Gene3D" id="3.40.50.10490">
    <property type="entry name" value="Glucose-6-phosphate isomerase like protein, domain 1"/>
    <property type="match status" value="2"/>
</dbReference>
<dbReference type="Pfam" id="PF01380">
    <property type="entry name" value="SIS"/>
    <property type="match status" value="1"/>
</dbReference>
<evidence type="ECO:0000259" key="4">
    <source>
        <dbReference type="PROSITE" id="PS51464"/>
    </source>
</evidence>
<evidence type="ECO:0000313" key="5">
    <source>
        <dbReference type="EMBL" id="GAA2148809.1"/>
    </source>
</evidence>
<dbReference type="RefSeq" id="WP_344467192.1">
    <property type="nucleotide sequence ID" value="NZ_BAAANT010000025.1"/>
</dbReference>
<proteinExistence type="predicted"/>
<organism evidence="5 6">
    <name type="scientific">Kitasatospora kazusensis</name>
    <dbReference type="NCBI Taxonomy" id="407974"/>
    <lineage>
        <taxon>Bacteria</taxon>
        <taxon>Bacillati</taxon>
        <taxon>Actinomycetota</taxon>
        <taxon>Actinomycetes</taxon>
        <taxon>Kitasatosporales</taxon>
        <taxon>Streptomycetaceae</taxon>
        <taxon>Kitasatospora</taxon>
    </lineage>
</organism>
<dbReference type="InterPro" id="IPR035472">
    <property type="entry name" value="RpiR-like_SIS"/>
</dbReference>
<reference evidence="6" key="1">
    <citation type="journal article" date="2019" name="Int. J. Syst. Evol. Microbiol.">
        <title>The Global Catalogue of Microorganisms (GCM) 10K type strain sequencing project: providing services to taxonomists for standard genome sequencing and annotation.</title>
        <authorList>
            <consortium name="The Broad Institute Genomics Platform"/>
            <consortium name="The Broad Institute Genome Sequencing Center for Infectious Disease"/>
            <person name="Wu L."/>
            <person name="Ma J."/>
        </authorList>
    </citation>
    <scope>NUCLEOTIDE SEQUENCE [LARGE SCALE GENOMIC DNA]</scope>
    <source>
        <strain evidence="6">JCM 14560</strain>
    </source>
</reference>
<gene>
    <name evidence="5" type="ORF">GCM10009760_41280</name>
</gene>
<evidence type="ECO:0000313" key="6">
    <source>
        <dbReference type="Proteomes" id="UP001422759"/>
    </source>
</evidence>
<evidence type="ECO:0000256" key="3">
    <source>
        <dbReference type="ARBA" id="ARBA00016090"/>
    </source>
</evidence>
<dbReference type="SUPFAM" id="SSF53697">
    <property type="entry name" value="SIS domain"/>
    <property type="match status" value="1"/>
</dbReference>
<dbReference type="PROSITE" id="PS51464">
    <property type="entry name" value="SIS"/>
    <property type="match status" value="1"/>
</dbReference>
<evidence type="ECO:0000256" key="1">
    <source>
        <dbReference type="ARBA" id="ARBA00001031"/>
    </source>
</evidence>
<accession>A0ABP5LQX1</accession>
<name>A0ABP5LQX1_9ACTN</name>
<comment type="caution">
    <text evidence="5">The sequence shown here is derived from an EMBL/GenBank/DDBJ whole genome shotgun (WGS) entry which is preliminary data.</text>
</comment>
<evidence type="ECO:0000256" key="2">
    <source>
        <dbReference type="ARBA" id="ARBA00012916"/>
    </source>
</evidence>
<dbReference type="InterPro" id="IPR001347">
    <property type="entry name" value="SIS_dom"/>
</dbReference>
<protein>
    <recommendedName>
        <fullName evidence="3">Glutamine--fructose-6-phosphate aminotransferase [isomerizing]</fullName>
        <ecNumber evidence="2">2.6.1.16</ecNumber>
    </recommendedName>
</protein>
<dbReference type="PANTHER" id="PTHR10937">
    <property type="entry name" value="GLUCOSAMINE--FRUCTOSE-6-PHOSPHATE AMINOTRANSFERASE, ISOMERIZING"/>
    <property type="match status" value="1"/>
</dbReference>
<keyword evidence="6" id="KW-1185">Reference proteome</keyword>
<comment type="catalytic activity">
    <reaction evidence="1">
        <text>D-fructose 6-phosphate + L-glutamine = D-glucosamine 6-phosphate + L-glutamate</text>
        <dbReference type="Rhea" id="RHEA:13237"/>
        <dbReference type="ChEBI" id="CHEBI:29985"/>
        <dbReference type="ChEBI" id="CHEBI:58359"/>
        <dbReference type="ChEBI" id="CHEBI:58725"/>
        <dbReference type="ChEBI" id="CHEBI:61527"/>
        <dbReference type="EC" id="2.6.1.16"/>
    </reaction>
</comment>
<dbReference type="EC" id="2.6.1.16" evidence="2"/>
<dbReference type="CDD" id="cd05013">
    <property type="entry name" value="SIS_RpiR"/>
    <property type="match status" value="1"/>
</dbReference>
<dbReference type="InterPro" id="IPR046348">
    <property type="entry name" value="SIS_dom_sf"/>
</dbReference>
<feature type="domain" description="SIS" evidence="4">
    <location>
        <begin position="32"/>
        <end position="165"/>
    </location>
</feature>
<dbReference type="EMBL" id="BAAANT010000025">
    <property type="protein sequence ID" value="GAA2148809.1"/>
    <property type="molecule type" value="Genomic_DNA"/>
</dbReference>
<dbReference type="Proteomes" id="UP001422759">
    <property type="component" value="Unassembled WGS sequence"/>
</dbReference>